<dbReference type="AlphaFoldDB" id="A0A8J3CSK1"/>
<protein>
    <submittedName>
        <fullName evidence="2">Uncharacterized protein</fullName>
    </submittedName>
</protein>
<accession>A0A8J3CSK1</accession>
<evidence type="ECO:0000256" key="1">
    <source>
        <dbReference type="SAM" id="Coils"/>
    </source>
</evidence>
<organism evidence="2 3">
    <name type="scientific">Algimonas arctica</name>
    <dbReference type="NCBI Taxonomy" id="1479486"/>
    <lineage>
        <taxon>Bacteria</taxon>
        <taxon>Pseudomonadati</taxon>
        <taxon>Pseudomonadota</taxon>
        <taxon>Alphaproteobacteria</taxon>
        <taxon>Maricaulales</taxon>
        <taxon>Robiginitomaculaceae</taxon>
        <taxon>Algimonas</taxon>
    </lineage>
</organism>
<proteinExistence type="predicted"/>
<gene>
    <name evidence="2" type="ORF">GCM10009069_17130</name>
</gene>
<evidence type="ECO:0000313" key="2">
    <source>
        <dbReference type="EMBL" id="GHA94725.1"/>
    </source>
</evidence>
<keyword evidence="3" id="KW-1185">Reference proteome</keyword>
<reference evidence="2" key="1">
    <citation type="journal article" date="2014" name="Int. J. Syst. Evol. Microbiol.">
        <title>Complete genome sequence of Corynebacterium casei LMG S-19264T (=DSM 44701T), isolated from a smear-ripened cheese.</title>
        <authorList>
            <consortium name="US DOE Joint Genome Institute (JGI-PGF)"/>
            <person name="Walter F."/>
            <person name="Albersmeier A."/>
            <person name="Kalinowski J."/>
            <person name="Ruckert C."/>
        </authorList>
    </citation>
    <scope>NUCLEOTIDE SEQUENCE</scope>
    <source>
        <strain evidence="2">KCTC 32513</strain>
    </source>
</reference>
<name>A0A8J3CSK1_9PROT</name>
<dbReference type="Proteomes" id="UP000634004">
    <property type="component" value="Unassembled WGS sequence"/>
</dbReference>
<comment type="caution">
    <text evidence="2">The sequence shown here is derived from an EMBL/GenBank/DDBJ whole genome shotgun (WGS) entry which is preliminary data.</text>
</comment>
<dbReference type="RefSeq" id="WP_189497438.1">
    <property type="nucleotide sequence ID" value="NZ_BMZH01000006.1"/>
</dbReference>
<dbReference type="EMBL" id="BMZH01000006">
    <property type="protein sequence ID" value="GHA94725.1"/>
    <property type="molecule type" value="Genomic_DNA"/>
</dbReference>
<evidence type="ECO:0000313" key="3">
    <source>
        <dbReference type="Proteomes" id="UP000634004"/>
    </source>
</evidence>
<reference evidence="2" key="2">
    <citation type="submission" date="2020-09" db="EMBL/GenBank/DDBJ databases">
        <authorList>
            <person name="Sun Q."/>
            <person name="Kim S."/>
        </authorList>
    </citation>
    <scope>NUCLEOTIDE SEQUENCE</scope>
    <source>
        <strain evidence="2">KCTC 32513</strain>
    </source>
</reference>
<feature type="coiled-coil region" evidence="1">
    <location>
        <begin position="21"/>
        <end position="48"/>
    </location>
</feature>
<keyword evidence="1" id="KW-0175">Coiled coil</keyword>
<sequence>MSHYSRITDYSETQNGLLKTRADLFNEAERITERLAEIKNDVKALDKTLRLVGYDGELDAIMPRQKRNVMFGQGELLGALMLELRHAEGPLRSRELAQNILATSGDDIRDRRAVSDLTRRVSKALRTQREKGVVIGKQDESRNIQWTLRPRR</sequence>